<dbReference type="PANTHER" id="PTHR34703">
    <property type="entry name" value="ANTIPORTER SUBUNIT MNHG2-RELATED"/>
    <property type="match status" value="1"/>
</dbReference>
<comment type="caution">
    <text evidence="2">The sequence shown here is derived from an EMBL/GenBank/DDBJ whole genome shotgun (WGS) entry which is preliminary data.</text>
</comment>
<protein>
    <recommendedName>
        <fullName evidence="4">Sodium:proton antiporter</fullName>
    </recommendedName>
</protein>
<sequence>MTAAVEIASWVLILLGSFFTLVGAFGLVRMPEVFTRMHAASVIDTLGVGVLILGMCLQAGLGLVTLKLVFLLALFFFTGPVVTHALAQACLHQGINPHLAEDRRSIARQQSAESDGRQP</sequence>
<keyword evidence="1" id="KW-1133">Transmembrane helix</keyword>
<dbReference type="InterPro" id="IPR005133">
    <property type="entry name" value="PhaG_MnhG_YufB"/>
</dbReference>
<keyword evidence="1" id="KW-0812">Transmembrane</keyword>
<dbReference type="OrthoDB" id="4427992at2"/>
<dbReference type="NCBIfam" id="TIGR01300">
    <property type="entry name" value="CPA3_mnhG_phaG"/>
    <property type="match status" value="1"/>
</dbReference>
<dbReference type="Pfam" id="PF03334">
    <property type="entry name" value="PhaG_MnhG_YufB"/>
    <property type="match status" value="1"/>
</dbReference>
<reference evidence="2 3" key="1">
    <citation type="submission" date="2014-03" db="EMBL/GenBank/DDBJ databases">
        <title>Bradyrhizobium valentinum sp. nov., isolated from effective nodules of Lupinus mariae-josephae, a lupine endemic of basic-lime soils in Eastern Spain.</title>
        <authorList>
            <person name="Duran D."/>
            <person name="Rey L."/>
            <person name="Navarro A."/>
            <person name="Busquets A."/>
            <person name="Imperial J."/>
            <person name="Ruiz-Argueso T."/>
        </authorList>
    </citation>
    <scope>NUCLEOTIDE SEQUENCE [LARGE SCALE GENOMIC DNA]</scope>
    <source>
        <strain evidence="2 3">Ro19</strain>
    </source>
</reference>
<gene>
    <name evidence="2" type="ORF">CQ13_17960</name>
</gene>
<dbReference type="AlphaFoldDB" id="A0A0R3NAK4"/>
<feature type="transmembrane region" description="Helical" evidence="1">
    <location>
        <begin position="7"/>
        <end position="28"/>
    </location>
</feature>
<proteinExistence type="predicted"/>
<dbReference type="PANTHER" id="PTHR34703:SF1">
    <property type="entry name" value="ANTIPORTER SUBUNIT MNHG2-RELATED"/>
    <property type="match status" value="1"/>
</dbReference>
<keyword evidence="3" id="KW-1185">Reference proteome</keyword>
<accession>A0A0R3NAK4</accession>
<evidence type="ECO:0008006" key="4">
    <source>
        <dbReference type="Google" id="ProtNLM"/>
    </source>
</evidence>
<keyword evidence="1" id="KW-0472">Membrane</keyword>
<dbReference type="RefSeq" id="WP_057842374.1">
    <property type="nucleotide sequence ID" value="NZ_LLYA01000046.1"/>
</dbReference>
<feature type="transmembrane region" description="Helical" evidence="1">
    <location>
        <begin position="40"/>
        <end position="62"/>
    </location>
</feature>
<name>A0A0R3NAK4_9BRAD</name>
<dbReference type="EMBL" id="LLYA01000046">
    <property type="protein sequence ID" value="KRR29036.1"/>
    <property type="molecule type" value="Genomic_DNA"/>
</dbReference>
<organism evidence="2 3">
    <name type="scientific">Bradyrhizobium retamae</name>
    <dbReference type="NCBI Taxonomy" id="1300035"/>
    <lineage>
        <taxon>Bacteria</taxon>
        <taxon>Pseudomonadati</taxon>
        <taxon>Pseudomonadota</taxon>
        <taxon>Alphaproteobacteria</taxon>
        <taxon>Hyphomicrobiales</taxon>
        <taxon>Nitrobacteraceae</taxon>
        <taxon>Bradyrhizobium</taxon>
    </lineage>
</organism>
<evidence type="ECO:0000313" key="3">
    <source>
        <dbReference type="Proteomes" id="UP000052023"/>
    </source>
</evidence>
<dbReference type="Proteomes" id="UP000052023">
    <property type="component" value="Unassembled WGS sequence"/>
</dbReference>
<evidence type="ECO:0000256" key="1">
    <source>
        <dbReference type="SAM" id="Phobius"/>
    </source>
</evidence>
<evidence type="ECO:0000313" key="2">
    <source>
        <dbReference type="EMBL" id="KRR29036.1"/>
    </source>
</evidence>
<dbReference type="GO" id="GO:0015385">
    <property type="term" value="F:sodium:proton antiporter activity"/>
    <property type="evidence" value="ECO:0007669"/>
    <property type="project" value="TreeGrafter"/>
</dbReference>
<feature type="transmembrane region" description="Helical" evidence="1">
    <location>
        <begin position="68"/>
        <end position="87"/>
    </location>
</feature>